<keyword evidence="2" id="KW-0479">Metal-binding</keyword>
<dbReference type="AlphaFoldDB" id="A0A7X6L3L3"/>
<sequence>MPLTSIPDLIAAVRPGGLGAFNVITLEHAEAIAAAAESAKRPVVLQLSENTALYHRGIAPLALACLRIAADSDAAIAVHLDHATTAELIHTAVDLGIRSVMYDGSALDYADNVAATTAITAWCHQRDVHIEAELGAVGGKDGAHAPGARTDPDEAVEFVRATGVDALAVAVGSAHAMHTRTAELDNDLIAHLAAKVPVPLVLHGSSGVPDHGLRAAVEHGMTKINIATRLNIRMTSAIRDHLANTPDLSDPRKYLTPARAAVQSEVEHFLHLLADARPDDNAPPGDEVES</sequence>
<dbReference type="PIRSF" id="PIRSF001359">
    <property type="entry name" value="F_bP_aldolase_II"/>
    <property type="match status" value="1"/>
</dbReference>
<reference evidence="3 4" key="1">
    <citation type="submission" date="2020-04" db="EMBL/GenBank/DDBJ databases">
        <title>MicrobeNet Type strains.</title>
        <authorList>
            <person name="Nicholson A.C."/>
        </authorList>
    </citation>
    <scope>NUCLEOTIDE SEQUENCE [LARGE SCALE GENOMIC DNA]</scope>
    <source>
        <strain evidence="3 4">DSM 44956</strain>
    </source>
</reference>
<dbReference type="InterPro" id="IPR050246">
    <property type="entry name" value="Class_II_FBP_aldolase"/>
</dbReference>
<proteinExistence type="predicted"/>
<evidence type="ECO:0000256" key="2">
    <source>
        <dbReference type="PIRSR" id="PIRSR001359-3"/>
    </source>
</evidence>
<feature type="active site" description="Proton donor" evidence="1">
    <location>
        <position position="81"/>
    </location>
</feature>
<protein>
    <submittedName>
        <fullName evidence="3">Class II fructose-bisphosphate aldolase</fullName>
    </submittedName>
</protein>
<dbReference type="GO" id="GO:0016832">
    <property type="term" value="F:aldehyde-lyase activity"/>
    <property type="evidence" value="ECO:0007669"/>
    <property type="project" value="InterPro"/>
</dbReference>
<dbReference type="Proteomes" id="UP000540698">
    <property type="component" value="Unassembled WGS sequence"/>
</dbReference>
<accession>A0A7X6L3L3</accession>
<feature type="binding site" evidence="2">
    <location>
        <position position="82"/>
    </location>
    <ligand>
        <name>Zn(2+)</name>
        <dbReference type="ChEBI" id="CHEBI:29105"/>
        <label>1</label>
        <note>catalytic</note>
    </ligand>
</feature>
<dbReference type="PANTHER" id="PTHR30304:SF0">
    <property type="entry name" value="D-TAGATOSE-1,6-BISPHOSPHATE ALDOLASE SUBUNIT GATY-RELATED"/>
    <property type="match status" value="1"/>
</dbReference>
<dbReference type="Gene3D" id="3.20.20.70">
    <property type="entry name" value="Aldolase class I"/>
    <property type="match status" value="1"/>
</dbReference>
<evidence type="ECO:0000313" key="3">
    <source>
        <dbReference type="EMBL" id="NKY27224.1"/>
    </source>
</evidence>
<dbReference type="InterPro" id="IPR013785">
    <property type="entry name" value="Aldolase_TIM"/>
</dbReference>
<comment type="caution">
    <text evidence="3">The sequence shown here is derived from an EMBL/GenBank/DDBJ whole genome shotgun (WGS) entry which is preliminary data.</text>
</comment>
<dbReference type="Pfam" id="PF01116">
    <property type="entry name" value="F_bP_aldolase"/>
    <property type="match status" value="1"/>
</dbReference>
<feature type="binding site" evidence="2">
    <location>
        <position position="203"/>
    </location>
    <ligand>
        <name>Zn(2+)</name>
        <dbReference type="ChEBI" id="CHEBI:29105"/>
        <label>1</label>
        <note>catalytic</note>
    </ligand>
</feature>
<dbReference type="SUPFAM" id="SSF51569">
    <property type="entry name" value="Aldolase"/>
    <property type="match status" value="1"/>
</dbReference>
<evidence type="ECO:0000256" key="1">
    <source>
        <dbReference type="PIRSR" id="PIRSR001359-1"/>
    </source>
</evidence>
<dbReference type="GO" id="GO:0005975">
    <property type="term" value="P:carbohydrate metabolic process"/>
    <property type="evidence" value="ECO:0007669"/>
    <property type="project" value="InterPro"/>
</dbReference>
<dbReference type="EMBL" id="JAAXOS010000006">
    <property type="protein sequence ID" value="NKY27224.1"/>
    <property type="molecule type" value="Genomic_DNA"/>
</dbReference>
<dbReference type="GO" id="GO:0008270">
    <property type="term" value="F:zinc ion binding"/>
    <property type="evidence" value="ECO:0007669"/>
    <property type="project" value="InterPro"/>
</dbReference>
<name>A0A7X6L3L3_9NOCA</name>
<dbReference type="PANTHER" id="PTHR30304">
    <property type="entry name" value="D-TAGATOSE-1,6-BISPHOSPHATE ALDOLASE"/>
    <property type="match status" value="1"/>
</dbReference>
<evidence type="ECO:0000313" key="4">
    <source>
        <dbReference type="Proteomes" id="UP000540698"/>
    </source>
</evidence>
<organism evidence="3 4">
    <name type="scientific">Nocardia gamkensis</name>
    <dbReference type="NCBI Taxonomy" id="352869"/>
    <lineage>
        <taxon>Bacteria</taxon>
        <taxon>Bacillati</taxon>
        <taxon>Actinomycetota</taxon>
        <taxon>Actinomycetes</taxon>
        <taxon>Mycobacteriales</taxon>
        <taxon>Nocardiaceae</taxon>
        <taxon>Nocardia</taxon>
    </lineage>
</organism>
<feature type="binding site" evidence="2">
    <location>
        <position position="103"/>
    </location>
    <ligand>
        <name>Zn(2+)</name>
        <dbReference type="ChEBI" id="CHEBI:29105"/>
        <label>2</label>
    </ligand>
</feature>
<gene>
    <name evidence="3" type="ORF">HGB38_13465</name>
</gene>
<keyword evidence="4" id="KW-1185">Reference proteome</keyword>
<dbReference type="InterPro" id="IPR000771">
    <property type="entry name" value="FBA_II"/>
</dbReference>
<feature type="binding site" evidence="2">
    <location>
        <position position="175"/>
    </location>
    <ligand>
        <name>Zn(2+)</name>
        <dbReference type="ChEBI" id="CHEBI:29105"/>
        <label>1</label>
        <note>catalytic</note>
    </ligand>
</feature>
<comment type="cofactor">
    <cofactor evidence="2">
        <name>Zn(2+)</name>
        <dbReference type="ChEBI" id="CHEBI:29105"/>
    </cofactor>
    <text evidence="2">Binds 2 Zn(2+) ions per subunit. One is catalytic and the other provides a structural contribution.</text>
</comment>
<feature type="binding site" evidence="2">
    <location>
        <position position="133"/>
    </location>
    <ligand>
        <name>Zn(2+)</name>
        <dbReference type="ChEBI" id="CHEBI:29105"/>
        <label>2</label>
    </ligand>
</feature>
<keyword evidence="2" id="KW-0862">Zinc</keyword>
<dbReference type="RefSeq" id="WP_062968061.1">
    <property type="nucleotide sequence ID" value="NZ_JAAXOS010000006.1"/>
</dbReference>